<dbReference type="Proteomes" id="UP000007819">
    <property type="component" value="Chromosome X"/>
</dbReference>
<reference evidence="2" key="1">
    <citation type="submission" date="2010-06" db="EMBL/GenBank/DDBJ databases">
        <authorList>
            <person name="Jiang H."/>
            <person name="Abraham K."/>
            <person name="Ali S."/>
            <person name="Alsbrooks S.L."/>
            <person name="Anim B.N."/>
            <person name="Anosike U.S."/>
            <person name="Attaway T."/>
            <person name="Bandaranaike D.P."/>
            <person name="Battles P.K."/>
            <person name="Bell S.N."/>
            <person name="Bell A.V."/>
            <person name="Beltran B."/>
            <person name="Bickham C."/>
            <person name="Bustamante Y."/>
            <person name="Caleb T."/>
            <person name="Canada A."/>
            <person name="Cardenas V."/>
            <person name="Carter K."/>
            <person name="Chacko J."/>
            <person name="Chandrabose M.N."/>
            <person name="Chavez D."/>
            <person name="Chavez A."/>
            <person name="Chen L."/>
            <person name="Chu H.-S."/>
            <person name="Claassen K.J."/>
            <person name="Cockrell R."/>
            <person name="Collins M."/>
            <person name="Cooper J.A."/>
            <person name="Cree A."/>
            <person name="Curry S.M."/>
            <person name="Da Y."/>
            <person name="Dao M.D."/>
            <person name="Das B."/>
            <person name="Davila M.-L."/>
            <person name="Davy-Carroll L."/>
            <person name="Denson S."/>
            <person name="Dinh H."/>
            <person name="Ebong V.E."/>
            <person name="Edwards J.R."/>
            <person name="Egan A."/>
            <person name="El-Daye J."/>
            <person name="Escobedo L."/>
            <person name="Fernandez S."/>
            <person name="Fernando P.R."/>
            <person name="Flagg N."/>
            <person name="Forbes L.D."/>
            <person name="Fowler R.G."/>
            <person name="Fu Q."/>
            <person name="Gabisi R.A."/>
            <person name="Ganer J."/>
            <person name="Garbino Pronczuk A."/>
            <person name="Garcia R.M."/>
            <person name="Garner T."/>
            <person name="Garrett T.E."/>
            <person name="Gonzalez D.A."/>
            <person name="Hamid H."/>
            <person name="Hawkins E.S."/>
            <person name="Hirani K."/>
            <person name="Hogues M.E."/>
            <person name="Hollins B."/>
            <person name="Hsiao C.-H."/>
            <person name="Jabil R."/>
            <person name="James M.L."/>
            <person name="Jhangiani S.N."/>
            <person name="Johnson B."/>
            <person name="Johnson Q."/>
            <person name="Joshi V."/>
            <person name="Kalu J.B."/>
            <person name="Kam C."/>
            <person name="Kashfia A."/>
            <person name="Keebler J."/>
            <person name="Kisamo H."/>
            <person name="Kovar C.L."/>
            <person name="Lago L.A."/>
            <person name="Lai C.-Y."/>
            <person name="Laidlaw J."/>
            <person name="Lara F."/>
            <person name="Le T.-K."/>
            <person name="Lee S.L."/>
            <person name="Legall F.H."/>
            <person name="Lemon S.J."/>
            <person name="Lewis L.R."/>
            <person name="Li B."/>
            <person name="Liu Y."/>
            <person name="Liu Y.-S."/>
            <person name="Lopez J."/>
            <person name="Lozado R.J."/>
            <person name="Lu J."/>
            <person name="Madu R.C."/>
            <person name="Maheshwari M."/>
            <person name="Maheshwari R."/>
            <person name="Malloy K."/>
            <person name="Martinez E."/>
            <person name="Mathew T."/>
            <person name="Mercado I.C."/>
            <person name="Mercado C."/>
            <person name="Meyer B."/>
            <person name="Montgomery K."/>
            <person name="Morgan M.B."/>
            <person name="Munidasa M."/>
            <person name="Nazareth L.V."/>
            <person name="Nelson J."/>
            <person name="Ng B.M."/>
            <person name="Nguyen N.B."/>
            <person name="Nguyen P.Q."/>
            <person name="Nguyen T."/>
            <person name="Obregon M."/>
            <person name="Okwuonu G.O."/>
            <person name="Onwere C.G."/>
            <person name="Orozco G."/>
            <person name="Parra A."/>
            <person name="Patel S."/>
            <person name="Patil S."/>
            <person name="Perez A."/>
            <person name="Perez Y."/>
            <person name="Pham C."/>
            <person name="Primus E.L."/>
            <person name="Pu L.-L."/>
            <person name="Puazo M."/>
            <person name="Qin X."/>
            <person name="Quiroz J.B."/>
            <person name="Reese J."/>
            <person name="Richards S."/>
            <person name="Rives C.M."/>
            <person name="Robberts R."/>
            <person name="Ruiz S.J."/>
            <person name="Ruiz M.J."/>
            <person name="Santibanez J."/>
            <person name="Schneider B.W."/>
            <person name="Sisson I."/>
            <person name="Smith M."/>
            <person name="Sodergren E."/>
            <person name="Song X.-Z."/>
            <person name="Song B.B."/>
            <person name="Summersgill H."/>
            <person name="Thelus R."/>
            <person name="Thornton R.D."/>
            <person name="Trejos Z.Y."/>
            <person name="Usmani K."/>
            <person name="Vattathil S."/>
            <person name="Villasana D."/>
            <person name="Walker D.L."/>
            <person name="Wang S."/>
            <person name="Wang K."/>
            <person name="White C.S."/>
            <person name="Williams A.C."/>
            <person name="Williamson J."/>
            <person name="Wilson K."/>
            <person name="Woghiren I.O."/>
            <person name="Woodworth J.R."/>
            <person name="Worley K.C."/>
            <person name="Wright R.A."/>
            <person name="Wu W."/>
            <person name="Young L."/>
            <person name="Zhang L."/>
            <person name="Zhang J."/>
            <person name="Zhu Y."/>
            <person name="Muzny D.M."/>
            <person name="Weinstock G."/>
            <person name="Gibbs R.A."/>
        </authorList>
    </citation>
    <scope>NUCLEOTIDE SEQUENCE [LARGE SCALE GENOMIC DNA]</scope>
    <source>
        <strain evidence="2">LSR1</strain>
    </source>
</reference>
<dbReference type="RefSeq" id="XP_003241948.1">
    <property type="nucleotide sequence ID" value="XM_003241900.3"/>
</dbReference>
<dbReference type="OrthoDB" id="6592592at2759"/>
<dbReference type="KEGG" id="api:100574530"/>
<evidence type="ECO:0000313" key="1">
    <source>
        <dbReference type="EnsemblMetazoa" id="XP_003241948.1"/>
    </source>
</evidence>
<evidence type="ECO:0000313" key="2">
    <source>
        <dbReference type="Proteomes" id="UP000007819"/>
    </source>
</evidence>
<accession>A0A8R2A4G1</accession>
<dbReference type="GeneID" id="100574530"/>
<dbReference type="AlphaFoldDB" id="A0A8R2A4G1"/>
<reference evidence="1" key="2">
    <citation type="submission" date="2022-06" db="UniProtKB">
        <authorList>
            <consortium name="EnsemblMetazoa"/>
        </authorList>
    </citation>
    <scope>IDENTIFICATION</scope>
</reference>
<name>A0A8R2A4G1_ACYPI</name>
<organism evidence="1 2">
    <name type="scientific">Acyrthosiphon pisum</name>
    <name type="common">Pea aphid</name>
    <dbReference type="NCBI Taxonomy" id="7029"/>
    <lineage>
        <taxon>Eukaryota</taxon>
        <taxon>Metazoa</taxon>
        <taxon>Ecdysozoa</taxon>
        <taxon>Arthropoda</taxon>
        <taxon>Hexapoda</taxon>
        <taxon>Insecta</taxon>
        <taxon>Pterygota</taxon>
        <taxon>Neoptera</taxon>
        <taxon>Paraneoptera</taxon>
        <taxon>Hemiptera</taxon>
        <taxon>Sternorrhyncha</taxon>
        <taxon>Aphidomorpha</taxon>
        <taxon>Aphidoidea</taxon>
        <taxon>Aphididae</taxon>
        <taxon>Macrosiphini</taxon>
        <taxon>Acyrthosiphon</taxon>
    </lineage>
</organism>
<proteinExistence type="predicted"/>
<keyword evidence="2" id="KW-1185">Reference proteome</keyword>
<protein>
    <submittedName>
        <fullName evidence="1">Uncharacterized protein</fullName>
    </submittedName>
</protein>
<sequence>MDSPQYQKCYTEPACDQNTSIKTYQEPKVCYKEPECEQNTSTKTYQEPNVCYKEPEYEKKPPMKTCREPNCHMEPTCDQNTSFKTCQEPKCYPEPETAYKTCQEPVRKVDCEYPRPTTKTGQFHKCCTLSPVAPTPLIRVDCCEKLRPCRGNFCTSVNADCDDFELTPFGKEFVLRTGKLIKNCICVKLNGLQDSCKHAGCCTRIGCMDVPFPNCPPARLWKNEYICRNKIRPNSCPDIHICNRNKK</sequence>
<dbReference type="EnsemblMetazoa" id="XM_003241900.3">
    <property type="protein sequence ID" value="XP_003241948.1"/>
    <property type="gene ID" value="LOC100574530"/>
</dbReference>